<reference evidence="17" key="1">
    <citation type="submission" date="2020-10" db="EMBL/GenBank/DDBJ databases">
        <authorList>
            <person name="Kikuchi T."/>
        </authorList>
    </citation>
    <scope>NUCLEOTIDE SEQUENCE</scope>
    <source>
        <strain evidence="17">NKZ352</strain>
    </source>
</reference>
<dbReference type="Pfam" id="PF17404">
    <property type="entry name" value="Nrap_D3"/>
    <property type="match status" value="1"/>
</dbReference>
<dbReference type="Pfam" id="PF17405">
    <property type="entry name" value="Nrap_D4"/>
    <property type="match status" value="1"/>
</dbReference>
<evidence type="ECO:0000259" key="14">
    <source>
        <dbReference type="Pfam" id="PF17405"/>
    </source>
</evidence>
<evidence type="ECO:0000259" key="15">
    <source>
        <dbReference type="Pfam" id="PF17406"/>
    </source>
</evidence>
<dbReference type="Proteomes" id="UP000835052">
    <property type="component" value="Unassembled WGS sequence"/>
</dbReference>
<dbReference type="PANTHER" id="PTHR17972:SF0">
    <property type="entry name" value="NUCLEOLAR PROTEIN 6"/>
    <property type="match status" value="1"/>
</dbReference>
<keyword evidence="5" id="KW-0158">Chromosome</keyword>
<evidence type="ECO:0000256" key="3">
    <source>
        <dbReference type="ARBA" id="ARBA00006674"/>
    </source>
</evidence>
<feature type="domain" description="Nrap protein" evidence="12">
    <location>
        <begin position="263"/>
        <end position="392"/>
    </location>
</feature>
<feature type="domain" description="Nrap protein" evidence="16">
    <location>
        <begin position="925"/>
        <end position="1040"/>
    </location>
</feature>
<comment type="function">
    <text evidence="8">Part of the small subunit (SSU) processome, first precursor of the small eukaryotic ribosomal subunit. During the assembly of the SSU processome in the nucleolus, many ribosome biogenesis factors, an RNA chaperone and ribosomal proteins associate with the nascent pre-rRNA and work in concert to generate RNA folding, modifications, rearrangements and cleavage as well as targeted degradation of pre-ribosomal RNA by the RNA exosome.</text>
</comment>
<comment type="subunit">
    <text evidence="9">Part of the small subunit (SSU) processome, composed of more than 70 proteins and the RNA chaperone small nucleolar RNA (snoRNA) U3.</text>
</comment>
<dbReference type="OrthoDB" id="10251401at2759"/>
<evidence type="ECO:0000259" key="13">
    <source>
        <dbReference type="Pfam" id="PF17404"/>
    </source>
</evidence>
<organism evidence="17 18">
    <name type="scientific">Caenorhabditis auriculariae</name>
    <dbReference type="NCBI Taxonomy" id="2777116"/>
    <lineage>
        <taxon>Eukaryota</taxon>
        <taxon>Metazoa</taxon>
        <taxon>Ecdysozoa</taxon>
        <taxon>Nematoda</taxon>
        <taxon>Chromadorea</taxon>
        <taxon>Rhabditida</taxon>
        <taxon>Rhabditina</taxon>
        <taxon>Rhabditomorpha</taxon>
        <taxon>Rhabditoidea</taxon>
        <taxon>Rhabditidae</taxon>
        <taxon>Peloderinae</taxon>
        <taxon>Caenorhabditis</taxon>
    </lineage>
</organism>
<evidence type="ECO:0000256" key="9">
    <source>
        <dbReference type="ARBA" id="ARBA00035020"/>
    </source>
</evidence>
<dbReference type="Pfam" id="PF17407">
    <property type="entry name" value="Nrap_D6"/>
    <property type="match status" value="1"/>
</dbReference>
<evidence type="ECO:0000259" key="16">
    <source>
        <dbReference type="Pfam" id="PF17407"/>
    </source>
</evidence>
<comment type="caution">
    <text evidence="17">The sequence shown here is derived from an EMBL/GenBank/DDBJ whole genome shotgun (WGS) entry which is preliminary data.</text>
</comment>
<gene>
    <name evidence="17" type="ORF">CAUJ_LOCUS9968</name>
</gene>
<evidence type="ECO:0000259" key="12">
    <source>
        <dbReference type="Pfam" id="PF17403"/>
    </source>
</evidence>
<dbReference type="Pfam" id="PF17406">
    <property type="entry name" value="Nrap_D5"/>
    <property type="match status" value="1"/>
</dbReference>
<feature type="domain" description="Nrap protein" evidence="13">
    <location>
        <begin position="397"/>
        <end position="551"/>
    </location>
</feature>
<dbReference type="GO" id="GO:0003723">
    <property type="term" value="F:RNA binding"/>
    <property type="evidence" value="ECO:0007669"/>
    <property type="project" value="UniProtKB-KW"/>
</dbReference>
<dbReference type="AlphaFoldDB" id="A0A8S1HE09"/>
<evidence type="ECO:0000256" key="8">
    <source>
        <dbReference type="ARBA" id="ARBA00035000"/>
    </source>
</evidence>
<dbReference type="InterPro" id="IPR035369">
    <property type="entry name" value="Nrap_D4"/>
</dbReference>
<accession>A0A8S1HE09</accession>
<dbReference type="GO" id="GO:0032040">
    <property type="term" value="C:small-subunit processome"/>
    <property type="evidence" value="ECO:0007669"/>
    <property type="project" value="TreeGrafter"/>
</dbReference>
<dbReference type="EMBL" id="CAJGYM010000040">
    <property type="protein sequence ID" value="CAD6194049.1"/>
    <property type="molecule type" value="Genomic_DNA"/>
</dbReference>
<dbReference type="GO" id="GO:0034456">
    <property type="term" value="C:UTP-C complex"/>
    <property type="evidence" value="ECO:0007669"/>
    <property type="project" value="TreeGrafter"/>
</dbReference>
<name>A0A8S1HE09_9PELO</name>
<dbReference type="InterPro" id="IPR005554">
    <property type="entry name" value="NOL6/Upt22"/>
</dbReference>
<dbReference type="PANTHER" id="PTHR17972">
    <property type="entry name" value="NUCLEOLAR RNA-ASSOCIATED PROTEIN"/>
    <property type="match status" value="1"/>
</dbReference>
<feature type="domain" description="Nrap protein" evidence="11">
    <location>
        <begin position="119"/>
        <end position="246"/>
    </location>
</feature>
<keyword evidence="7 10" id="KW-0539">Nucleus</keyword>
<dbReference type="GO" id="GO:0032545">
    <property type="term" value="C:CURI complex"/>
    <property type="evidence" value="ECO:0007669"/>
    <property type="project" value="TreeGrafter"/>
</dbReference>
<evidence type="ECO:0000313" key="17">
    <source>
        <dbReference type="EMBL" id="CAD6194049.1"/>
    </source>
</evidence>
<proteinExistence type="inferred from homology"/>
<evidence type="ECO:0000256" key="6">
    <source>
        <dbReference type="ARBA" id="ARBA00022884"/>
    </source>
</evidence>
<dbReference type="Pfam" id="PF17403">
    <property type="entry name" value="Nrap_D2"/>
    <property type="match status" value="1"/>
</dbReference>
<dbReference type="InterPro" id="IPR035082">
    <property type="entry name" value="Nrap_D1"/>
</dbReference>
<dbReference type="Gene3D" id="3.30.70.3030">
    <property type="match status" value="1"/>
</dbReference>
<dbReference type="GO" id="GO:0006409">
    <property type="term" value="P:tRNA export from nucleus"/>
    <property type="evidence" value="ECO:0007669"/>
    <property type="project" value="TreeGrafter"/>
</dbReference>
<evidence type="ECO:0000259" key="11">
    <source>
        <dbReference type="Pfam" id="PF03813"/>
    </source>
</evidence>
<evidence type="ECO:0000256" key="7">
    <source>
        <dbReference type="ARBA" id="ARBA00023242"/>
    </source>
</evidence>
<evidence type="ECO:0000313" key="18">
    <source>
        <dbReference type="Proteomes" id="UP000835052"/>
    </source>
</evidence>
<evidence type="ECO:0000256" key="1">
    <source>
        <dbReference type="ARBA" id="ARBA00004286"/>
    </source>
</evidence>
<evidence type="ECO:0000256" key="10">
    <source>
        <dbReference type="RuleBase" id="RU364032"/>
    </source>
</evidence>
<dbReference type="InterPro" id="IPR035371">
    <property type="entry name" value="Nrap_D6"/>
</dbReference>
<dbReference type="InterPro" id="IPR035370">
    <property type="entry name" value="Nrap_D5"/>
</dbReference>
<dbReference type="InterPro" id="IPR035368">
    <property type="entry name" value="Nrap_D3"/>
</dbReference>
<keyword evidence="6 10" id="KW-0694">RNA-binding</keyword>
<protein>
    <recommendedName>
        <fullName evidence="4 10">Nucleolar protein 6</fullName>
    </recommendedName>
</protein>
<comment type="similarity">
    <text evidence="3 10">Belongs to the NRAP family.</text>
</comment>
<evidence type="ECO:0000256" key="4">
    <source>
        <dbReference type="ARBA" id="ARBA00016437"/>
    </source>
</evidence>
<evidence type="ECO:0000256" key="2">
    <source>
        <dbReference type="ARBA" id="ARBA00004604"/>
    </source>
</evidence>
<keyword evidence="18" id="KW-1185">Reference proteome</keyword>
<feature type="domain" description="Nrap protein" evidence="15">
    <location>
        <begin position="769"/>
        <end position="916"/>
    </location>
</feature>
<dbReference type="GO" id="GO:0006364">
    <property type="term" value="P:rRNA processing"/>
    <property type="evidence" value="ECO:0007669"/>
    <property type="project" value="TreeGrafter"/>
</dbReference>
<dbReference type="Pfam" id="PF03813">
    <property type="entry name" value="Nrap"/>
    <property type="match status" value="1"/>
</dbReference>
<comment type="subcellular location">
    <subcellularLocation>
        <location evidence="1">Chromosome</location>
    </subcellularLocation>
    <subcellularLocation>
        <location evidence="2 10">Nucleus</location>
        <location evidence="2 10">Nucleolus</location>
    </subcellularLocation>
</comment>
<feature type="domain" description="Nrap protein" evidence="14">
    <location>
        <begin position="568"/>
        <end position="765"/>
    </location>
</feature>
<dbReference type="GO" id="GO:0005694">
    <property type="term" value="C:chromosome"/>
    <property type="evidence" value="ECO:0007669"/>
    <property type="project" value="UniProtKB-SubCell"/>
</dbReference>
<sequence>MVLEEDEVKNAEKPMSDAFRLQCDDAEKERIVRENLLDKWNNVAKKVSKTIFDAKVNVKLGYKNTKFWTTKDVEYPLENHDVAIQRTTSSVDEFTWISPSNVSTVAETVLCLEGDVSVRVHVEIPNQLFGSRDYLNLTYAAKRAHYACCVAYILKAVSIKGVEEISFKAGGAAEDDFLFPDLLLTGKEKGGVQISFNNCSIAKPQRFLPSIGNLRPATVFEKLKDLNECATPFYNQRVLATMMEPELRATIEKELKGKSVVVKALGLTNRFLKARGLTNVCGAICGARVLRLFRTGSITEKQEILTVLRNIFRDLATWDISDVQTLSENVVLEEEVRELFAASFPIVLLDDSGFWNVTYRLSVSDISRLKAEIVVCLPLLGDIFAFETVFINEVPHFAQFDHYARLNISSSQLQTQVRSIGLDVADDDDLIRAFMTDFQKKACKAMGERFEYMTVSRVGDHAKSWRVDKYAPALKEQSFVICFRVTKQWTNPLTVGPQAQTEEAKAFQSFWKNSTELRKFADTRICECMVWSNEASPTVPLKILNFVLQKICNMPMNSISWRSWDMAQLASDRSQFDAVSKAFASLGATLRSMKNLPLSITNVHGISPFIRATETCSPSIFAAQFGGQVVDGHRVPSTSEVPRLSPAVVVHIKLEFSGKWGQDIEAIRRLTSSFYIQIAKSLREKQKIVAVPTVDQLFIIQDGIVFKVIIVHDKILKVLESSVERLRESGATRIEGSLEGLRLAAWKKKFVTEPLLQLSLQSFSTSHLIFGTTVQIFKAWLGSKLLSGALHDLVIELIVAAAVDQKGVLAPESAWSAFVRVLRLLSSHNWLTRPLMVDVASSWTEEEVCELESNFVKMRPVLPCMVVITNVDPVGSKFTKESPSPMLLKRIIGLAKETLRVLERNIFDEHPVDVKNALLRSNFAMYDAVIEIDRKAQVRTRSAYVDKKKRAKVLPVIEFDPVDELIYTLNANFQHAALFFYNKYDSSKVGVMFKPQEAEVPSKITRCNLHKSLNEARLVLNKEEILEGIAILGEGIVSNVICSAKLSVFD</sequence>
<evidence type="ECO:0000256" key="5">
    <source>
        <dbReference type="ARBA" id="ARBA00022454"/>
    </source>
</evidence>
<dbReference type="InterPro" id="IPR035367">
    <property type="entry name" value="Nrap_D2"/>
</dbReference>